<dbReference type="RefSeq" id="WP_380055294.1">
    <property type="nucleotide sequence ID" value="NZ_JBHLTC010000040.1"/>
</dbReference>
<keyword evidence="2" id="KW-1185">Reference proteome</keyword>
<comment type="caution">
    <text evidence="1">The sequence shown here is derived from an EMBL/GenBank/DDBJ whole genome shotgun (WGS) entry which is preliminary data.</text>
</comment>
<name>A0ABV6QVH0_9ACTN</name>
<protein>
    <submittedName>
        <fullName evidence="1">Uncharacterized protein</fullName>
    </submittedName>
</protein>
<accession>A0ABV6QVH0</accession>
<evidence type="ECO:0000313" key="1">
    <source>
        <dbReference type="EMBL" id="MFC0628634.1"/>
    </source>
</evidence>
<gene>
    <name evidence="1" type="ORF">ACFFGN_31480</name>
</gene>
<dbReference type="EMBL" id="JBHLTC010000040">
    <property type="protein sequence ID" value="MFC0628634.1"/>
    <property type="molecule type" value="Genomic_DNA"/>
</dbReference>
<proteinExistence type="predicted"/>
<sequence length="46" mass="5584">MYPTTQLAQAEISYRQELLAKSYRRSTKHSEPLHRRFFHLRARHTA</sequence>
<dbReference type="Proteomes" id="UP001589890">
    <property type="component" value="Unassembled WGS sequence"/>
</dbReference>
<reference evidence="1 2" key="1">
    <citation type="submission" date="2024-09" db="EMBL/GenBank/DDBJ databases">
        <authorList>
            <person name="Sun Q."/>
            <person name="Mori K."/>
        </authorList>
    </citation>
    <scope>NUCLEOTIDE SEQUENCE [LARGE SCALE GENOMIC DNA]</scope>
    <source>
        <strain evidence="1 2">CGMCC 1.15906</strain>
    </source>
</reference>
<organism evidence="1 2">
    <name type="scientific">Kribbella deserti</name>
    <dbReference type="NCBI Taxonomy" id="1926257"/>
    <lineage>
        <taxon>Bacteria</taxon>
        <taxon>Bacillati</taxon>
        <taxon>Actinomycetota</taxon>
        <taxon>Actinomycetes</taxon>
        <taxon>Propionibacteriales</taxon>
        <taxon>Kribbellaceae</taxon>
        <taxon>Kribbella</taxon>
    </lineage>
</organism>
<evidence type="ECO:0000313" key="2">
    <source>
        <dbReference type="Proteomes" id="UP001589890"/>
    </source>
</evidence>